<feature type="active site" description="Nucleophile" evidence="4 5">
    <location>
        <position position="53"/>
    </location>
</feature>
<dbReference type="InterPro" id="IPR001406">
    <property type="entry name" value="PsdUridine_synth_TruA"/>
</dbReference>
<feature type="domain" description="Pseudouridine synthase I TruA alpha/beta" evidence="8">
    <location>
        <begin position="9"/>
        <end position="105"/>
    </location>
</feature>
<dbReference type="InterPro" id="IPR020095">
    <property type="entry name" value="PsdUridine_synth_TruA_C"/>
</dbReference>
<evidence type="ECO:0000256" key="3">
    <source>
        <dbReference type="ARBA" id="ARBA00023235"/>
    </source>
</evidence>
<evidence type="ECO:0000256" key="7">
    <source>
        <dbReference type="RuleBase" id="RU003792"/>
    </source>
</evidence>
<dbReference type="FunFam" id="3.30.70.580:FF:000001">
    <property type="entry name" value="tRNA pseudouridine synthase A"/>
    <property type="match status" value="1"/>
</dbReference>
<dbReference type="Gene3D" id="3.30.70.660">
    <property type="entry name" value="Pseudouridine synthase I, catalytic domain, C-terminal subdomain"/>
    <property type="match status" value="1"/>
</dbReference>
<comment type="similarity">
    <text evidence="1 4 7">Belongs to the tRNA pseudouridine synthase TruA family.</text>
</comment>
<dbReference type="Pfam" id="PF01416">
    <property type="entry name" value="PseudoU_synth_1"/>
    <property type="match status" value="2"/>
</dbReference>
<dbReference type="Gene3D" id="3.30.70.580">
    <property type="entry name" value="Pseudouridine synthase I, catalytic domain, N-terminal subdomain"/>
    <property type="match status" value="1"/>
</dbReference>
<dbReference type="InterPro" id="IPR020103">
    <property type="entry name" value="PsdUridine_synth_cat_dom_sf"/>
</dbReference>
<comment type="catalytic activity">
    <reaction evidence="4 7">
        <text>uridine(38/39/40) in tRNA = pseudouridine(38/39/40) in tRNA</text>
        <dbReference type="Rhea" id="RHEA:22376"/>
        <dbReference type="Rhea" id="RHEA-COMP:10085"/>
        <dbReference type="Rhea" id="RHEA-COMP:10087"/>
        <dbReference type="ChEBI" id="CHEBI:65314"/>
        <dbReference type="ChEBI" id="CHEBI:65315"/>
        <dbReference type="EC" id="5.4.99.12"/>
    </reaction>
</comment>
<keyword evidence="2 4" id="KW-0819">tRNA processing</keyword>
<dbReference type="AlphaFoldDB" id="E1Y9W4"/>
<evidence type="ECO:0000313" key="9">
    <source>
        <dbReference type="EMBL" id="CBX27358.1"/>
    </source>
</evidence>
<evidence type="ECO:0000256" key="5">
    <source>
        <dbReference type="PIRSR" id="PIRSR001430-1"/>
    </source>
</evidence>
<dbReference type="EC" id="5.4.99.12" evidence="4"/>
<dbReference type="SUPFAM" id="SSF55120">
    <property type="entry name" value="Pseudouridine synthase"/>
    <property type="match status" value="1"/>
</dbReference>
<sequence>MIKNFKLTIEYDGTAFNGWQRQLNGRTIQGEIEKAIFAMTKQKIALTGAGRTDAGVHALAQVANFICDTNLEPDSFYRGLNSLLPGDIIIKLCEQVCEKFHSRYDSKSKLYRYKILNRPLPSAIGRNYLWFIKSPLDLKAMREAVLFIAGTRDFKAFEGSGSPRKSTIRTVLRSELIENEDNIIQFEIEADGFLRFMVRNIVGSLISVGLGKLKPLDIKTILDSKDRRKASATAPPGGLFLVKVRY</sequence>
<feature type="domain" description="Pseudouridine synthase I TruA alpha/beta" evidence="8">
    <location>
        <begin position="149"/>
        <end position="246"/>
    </location>
</feature>
<keyword evidence="3 4" id="KW-0413">Isomerase</keyword>
<evidence type="ECO:0000256" key="4">
    <source>
        <dbReference type="HAMAP-Rule" id="MF_00171"/>
    </source>
</evidence>
<accession>E1Y9W4</accession>
<dbReference type="PIRSF" id="PIRSF001430">
    <property type="entry name" value="tRNA_psdUrid_synth"/>
    <property type="match status" value="1"/>
</dbReference>
<gene>
    <name evidence="4" type="primary">truA</name>
    <name evidence="9" type="ORF">N47_H21800</name>
</gene>
<dbReference type="GO" id="GO:0003723">
    <property type="term" value="F:RNA binding"/>
    <property type="evidence" value="ECO:0007669"/>
    <property type="project" value="InterPro"/>
</dbReference>
<dbReference type="InterPro" id="IPR020097">
    <property type="entry name" value="PsdUridine_synth_TruA_a/b_dom"/>
</dbReference>
<name>E1Y9W4_9BACT</name>
<dbReference type="EMBL" id="FR695866">
    <property type="protein sequence ID" value="CBX27358.1"/>
    <property type="molecule type" value="Genomic_DNA"/>
</dbReference>
<protein>
    <recommendedName>
        <fullName evidence="4">tRNA pseudouridine synthase A</fullName>
        <ecNumber evidence="4">5.4.99.12</ecNumber>
    </recommendedName>
    <alternativeName>
        <fullName evidence="4">tRNA pseudouridine(38-40) synthase</fullName>
    </alternativeName>
    <alternativeName>
        <fullName evidence="4">tRNA pseudouridylate synthase I</fullName>
    </alternativeName>
    <alternativeName>
        <fullName evidence="4">tRNA-uridine isomerase I</fullName>
    </alternativeName>
</protein>
<evidence type="ECO:0000256" key="6">
    <source>
        <dbReference type="PIRSR" id="PIRSR001430-2"/>
    </source>
</evidence>
<reference evidence="9" key="1">
    <citation type="journal article" date="2011" name="Environ. Microbiol.">
        <title>Genomic insights into the metabolic potential of the polycyclic aromatic hydrocarbon degrading sulfate-reducing Deltaproteobacterium N47.</title>
        <authorList>
            <person name="Bergmann F."/>
            <person name="Selesi D."/>
            <person name="Weinmaier T."/>
            <person name="Tischler P."/>
            <person name="Rattei T."/>
            <person name="Meckenstock R.U."/>
        </authorList>
    </citation>
    <scope>NUCLEOTIDE SEQUENCE</scope>
</reference>
<dbReference type="InterPro" id="IPR020094">
    <property type="entry name" value="TruA/RsuA/RluB/E/F_N"/>
</dbReference>
<dbReference type="HAMAP" id="MF_00171">
    <property type="entry name" value="TruA"/>
    <property type="match status" value="1"/>
</dbReference>
<dbReference type="GO" id="GO:0031119">
    <property type="term" value="P:tRNA pseudouridine synthesis"/>
    <property type="evidence" value="ECO:0007669"/>
    <property type="project" value="UniProtKB-UniRule"/>
</dbReference>
<comment type="subunit">
    <text evidence="4">Homodimer.</text>
</comment>
<comment type="caution">
    <text evidence="4">Lacks conserved residue(s) required for the propagation of feature annotation.</text>
</comment>
<dbReference type="PANTHER" id="PTHR11142:SF0">
    <property type="entry name" value="TRNA PSEUDOURIDINE SYNTHASE-LIKE 1"/>
    <property type="match status" value="1"/>
</dbReference>
<organism evidence="9">
    <name type="scientific">uncultured Desulfobacterium sp</name>
    <dbReference type="NCBI Taxonomy" id="201089"/>
    <lineage>
        <taxon>Bacteria</taxon>
        <taxon>Pseudomonadati</taxon>
        <taxon>Thermodesulfobacteriota</taxon>
        <taxon>Desulfobacteria</taxon>
        <taxon>Desulfobacterales</taxon>
        <taxon>Desulfobacteriaceae</taxon>
        <taxon>Desulfobacterium</taxon>
        <taxon>environmental samples</taxon>
    </lineage>
</organism>
<comment type="function">
    <text evidence="4">Formation of pseudouridine at positions 38, 39 and 40 in the anticodon stem and loop of transfer RNAs.</text>
</comment>
<dbReference type="PANTHER" id="PTHR11142">
    <property type="entry name" value="PSEUDOURIDYLATE SYNTHASE"/>
    <property type="match status" value="1"/>
</dbReference>
<dbReference type="GO" id="GO:0160147">
    <property type="term" value="F:tRNA pseudouridine(38-40) synthase activity"/>
    <property type="evidence" value="ECO:0007669"/>
    <property type="project" value="UniProtKB-EC"/>
</dbReference>
<dbReference type="NCBIfam" id="TIGR00071">
    <property type="entry name" value="hisT_truA"/>
    <property type="match status" value="1"/>
</dbReference>
<feature type="binding site" evidence="4 6">
    <location>
        <position position="111"/>
    </location>
    <ligand>
        <name>substrate</name>
    </ligand>
</feature>
<evidence type="ECO:0000256" key="1">
    <source>
        <dbReference type="ARBA" id="ARBA00009375"/>
    </source>
</evidence>
<proteinExistence type="inferred from homology"/>
<evidence type="ECO:0000259" key="8">
    <source>
        <dbReference type="Pfam" id="PF01416"/>
    </source>
</evidence>
<dbReference type="CDD" id="cd02570">
    <property type="entry name" value="PseudoU_synth_EcTruA"/>
    <property type="match status" value="1"/>
</dbReference>
<evidence type="ECO:0000256" key="2">
    <source>
        <dbReference type="ARBA" id="ARBA00022694"/>
    </source>
</evidence>